<proteinExistence type="predicted"/>
<dbReference type="KEGG" id="tpal:117645449"/>
<feature type="chain" id="PRO_5028185288" evidence="2">
    <location>
        <begin position="20"/>
        <end position="314"/>
    </location>
</feature>
<keyword evidence="1" id="KW-0175">Coiled coil</keyword>
<keyword evidence="3" id="KW-1185">Reference proteome</keyword>
<sequence length="314" mass="35784">MYLTCLACRHLYFLWMTMAAGNITSEMQMSLNDLTMELQSLGLKPTFNSCRNTMELSDCLLSTSWALINLVHCGAMGLHESKHASDREALLLSEKESLESKLGQLRSQIDSKEKLLAKKEITLLKIEADQKNLRDTIKKQKHEIAELLARLEIQERDFKHDSRKQEAQFDALREKVRKSIGVGMLKYQHPVCVERVSSGLGSLEIQDRAPDETILLQSTLQRLKAVNCILVDENLMLRNALKLIYNDVSVILSMADEIQGTGSNKIQDSFPEHLFQLPLAYCMKKLTTMREEQIQKLHNKMKSGPCSKCSDRIN</sequence>
<feature type="signal peptide" evidence="2">
    <location>
        <begin position="1"/>
        <end position="19"/>
    </location>
</feature>
<name>A0A6P8ZN11_THRPL</name>
<gene>
    <name evidence="4" type="primary">LOC117645449</name>
</gene>
<evidence type="ECO:0000256" key="2">
    <source>
        <dbReference type="SAM" id="SignalP"/>
    </source>
</evidence>
<evidence type="ECO:0000313" key="4">
    <source>
        <dbReference type="RefSeq" id="XP_034241544.1"/>
    </source>
</evidence>
<dbReference type="InParanoid" id="A0A6P8ZN11"/>
<dbReference type="GeneID" id="117645449"/>
<dbReference type="AlphaFoldDB" id="A0A6P8ZN11"/>
<dbReference type="OrthoDB" id="10561545at2759"/>
<feature type="coiled-coil region" evidence="1">
    <location>
        <begin position="95"/>
        <end position="157"/>
    </location>
</feature>
<dbReference type="RefSeq" id="XP_034241544.1">
    <property type="nucleotide sequence ID" value="XM_034385653.1"/>
</dbReference>
<evidence type="ECO:0000313" key="3">
    <source>
        <dbReference type="Proteomes" id="UP000515158"/>
    </source>
</evidence>
<dbReference type="Proteomes" id="UP000515158">
    <property type="component" value="Unplaced"/>
</dbReference>
<organism evidence="4">
    <name type="scientific">Thrips palmi</name>
    <name type="common">Melon thrips</name>
    <dbReference type="NCBI Taxonomy" id="161013"/>
    <lineage>
        <taxon>Eukaryota</taxon>
        <taxon>Metazoa</taxon>
        <taxon>Ecdysozoa</taxon>
        <taxon>Arthropoda</taxon>
        <taxon>Hexapoda</taxon>
        <taxon>Insecta</taxon>
        <taxon>Pterygota</taxon>
        <taxon>Neoptera</taxon>
        <taxon>Paraneoptera</taxon>
        <taxon>Thysanoptera</taxon>
        <taxon>Terebrantia</taxon>
        <taxon>Thripoidea</taxon>
        <taxon>Thripidae</taxon>
        <taxon>Thrips</taxon>
    </lineage>
</organism>
<accession>A0A6P8ZN11</accession>
<evidence type="ECO:0000256" key="1">
    <source>
        <dbReference type="SAM" id="Coils"/>
    </source>
</evidence>
<protein>
    <submittedName>
        <fullName evidence="4">Uncharacterized protein LOC117645449 isoform X1</fullName>
    </submittedName>
</protein>
<keyword evidence="2" id="KW-0732">Signal</keyword>
<reference evidence="4" key="1">
    <citation type="submission" date="2025-08" db="UniProtKB">
        <authorList>
            <consortium name="RefSeq"/>
        </authorList>
    </citation>
    <scope>IDENTIFICATION</scope>
    <source>
        <tissue evidence="4">Total insect</tissue>
    </source>
</reference>